<dbReference type="Pfam" id="PF01381">
    <property type="entry name" value="HTH_3"/>
    <property type="match status" value="1"/>
</dbReference>
<protein>
    <submittedName>
        <fullName evidence="3">Helix-turn-helix transcriptional regulator</fullName>
    </submittedName>
</protein>
<comment type="caution">
    <text evidence="3">The sequence shown here is derived from an EMBL/GenBank/DDBJ whole genome shotgun (WGS) entry which is preliminary data.</text>
</comment>
<dbReference type="CDD" id="cd00093">
    <property type="entry name" value="HTH_XRE"/>
    <property type="match status" value="1"/>
</dbReference>
<organism evidence="3 4">
    <name type="scientific">Candidatus Enterococcus ikei</name>
    <dbReference type="NCBI Taxonomy" id="2815326"/>
    <lineage>
        <taxon>Bacteria</taxon>
        <taxon>Bacillati</taxon>
        <taxon>Bacillota</taxon>
        <taxon>Bacilli</taxon>
        <taxon>Lactobacillales</taxon>
        <taxon>Enterococcaceae</taxon>
        <taxon>Enterococcus</taxon>
    </lineage>
</organism>
<keyword evidence="4" id="KW-1185">Reference proteome</keyword>
<dbReference type="Proteomes" id="UP000664632">
    <property type="component" value="Unassembled WGS sequence"/>
</dbReference>
<proteinExistence type="predicted"/>
<dbReference type="PANTHER" id="PTHR46558">
    <property type="entry name" value="TRACRIPTIONAL REGULATORY PROTEIN-RELATED-RELATED"/>
    <property type="match status" value="1"/>
</dbReference>
<dbReference type="InterPro" id="IPR010982">
    <property type="entry name" value="Lambda_DNA-bd_dom_sf"/>
</dbReference>
<feature type="domain" description="HTH cro/C1-type" evidence="2">
    <location>
        <begin position="11"/>
        <end position="65"/>
    </location>
</feature>
<gene>
    <name evidence="3" type="ORF">JZO69_12280</name>
</gene>
<dbReference type="PANTHER" id="PTHR46558:SF4">
    <property type="entry name" value="DNA-BIDING PHAGE PROTEIN"/>
    <property type="match status" value="1"/>
</dbReference>
<dbReference type="RefSeq" id="WP_207113159.1">
    <property type="nucleotide sequence ID" value="NZ_JAFLWD010000032.1"/>
</dbReference>
<evidence type="ECO:0000313" key="3">
    <source>
        <dbReference type="EMBL" id="MBO0441141.1"/>
    </source>
</evidence>
<dbReference type="Gene3D" id="1.10.260.40">
    <property type="entry name" value="lambda repressor-like DNA-binding domains"/>
    <property type="match status" value="1"/>
</dbReference>
<sequence>MGKSKVVDVHIHVYRAVLRMSQRELAEKVGVARQTIIKIERNKQNPSLLLIHDIAEVLGVTIEQLYTFGEEENETEKTVELE</sequence>
<name>A0ABS3H2C0_9ENTE</name>
<evidence type="ECO:0000313" key="4">
    <source>
        <dbReference type="Proteomes" id="UP000664632"/>
    </source>
</evidence>
<dbReference type="PROSITE" id="PS50943">
    <property type="entry name" value="HTH_CROC1"/>
    <property type="match status" value="1"/>
</dbReference>
<evidence type="ECO:0000256" key="1">
    <source>
        <dbReference type="ARBA" id="ARBA00023125"/>
    </source>
</evidence>
<dbReference type="InterPro" id="IPR001387">
    <property type="entry name" value="Cro/C1-type_HTH"/>
</dbReference>
<accession>A0ABS3H2C0</accession>
<dbReference type="SUPFAM" id="SSF47413">
    <property type="entry name" value="lambda repressor-like DNA-binding domains"/>
    <property type="match status" value="1"/>
</dbReference>
<dbReference type="EMBL" id="JAFLWD010000032">
    <property type="protein sequence ID" value="MBO0441141.1"/>
    <property type="molecule type" value="Genomic_DNA"/>
</dbReference>
<evidence type="ECO:0000259" key="2">
    <source>
        <dbReference type="PROSITE" id="PS50943"/>
    </source>
</evidence>
<reference evidence="3 4" key="1">
    <citation type="submission" date="2021-03" db="EMBL/GenBank/DDBJ databases">
        <title>Enterococcal diversity collection.</title>
        <authorList>
            <person name="Gilmore M.S."/>
            <person name="Schwartzman J."/>
            <person name="Van Tyne D."/>
            <person name="Martin M."/>
            <person name="Earl A.M."/>
            <person name="Manson A.L."/>
            <person name="Straub T."/>
            <person name="Salamzade R."/>
            <person name="Saavedra J."/>
            <person name="Lebreton F."/>
            <person name="Prichula J."/>
            <person name="Schaufler K."/>
            <person name="Gaca A."/>
            <person name="Sgardioli B."/>
            <person name="Wagenaar J."/>
            <person name="Strong T."/>
        </authorList>
    </citation>
    <scope>NUCLEOTIDE SEQUENCE [LARGE SCALE GENOMIC DNA]</scope>
    <source>
        <strain evidence="3 4">DIV0869a</strain>
    </source>
</reference>
<dbReference type="SMART" id="SM00530">
    <property type="entry name" value="HTH_XRE"/>
    <property type="match status" value="1"/>
</dbReference>
<keyword evidence="1" id="KW-0238">DNA-binding</keyword>